<gene>
    <name evidence="1" type="ORF">MNB_SM-7-1335</name>
</gene>
<dbReference type="EMBL" id="FPHB01000042">
    <property type="protein sequence ID" value="SFV58377.1"/>
    <property type="molecule type" value="Genomic_DNA"/>
</dbReference>
<proteinExistence type="predicted"/>
<sequence>MAGKSRSCKNGGGIMSEALQKSSHLITILSQLLEGKRLSSKDMFISNSNQYFVQIKKHGIELIEVWKPNITNKGKHKERRLHQSIENIRRAEAYLKKLKGK</sequence>
<organism evidence="1">
    <name type="scientific">hydrothermal vent metagenome</name>
    <dbReference type="NCBI Taxonomy" id="652676"/>
    <lineage>
        <taxon>unclassified sequences</taxon>
        <taxon>metagenomes</taxon>
        <taxon>ecological metagenomes</taxon>
    </lineage>
</organism>
<dbReference type="AlphaFoldDB" id="A0A1W1BY24"/>
<accession>A0A1W1BY24</accession>
<evidence type="ECO:0000313" key="1">
    <source>
        <dbReference type="EMBL" id="SFV58377.1"/>
    </source>
</evidence>
<protein>
    <submittedName>
        <fullName evidence="1">Uncharacterized protein</fullName>
    </submittedName>
</protein>
<reference evidence="1" key="1">
    <citation type="submission" date="2016-10" db="EMBL/GenBank/DDBJ databases">
        <authorList>
            <person name="de Groot N.N."/>
        </authorList>
    </citation>
    <scope>NUCLEOTIDE SEQUENCE</scope>
</reference>
<name>A0A1W1BY24_9ZZZZ</name>